<dbReference type="NCBIfam" id="TIGR01188">
    <property type="entry name" value="drrA"/>
    <property type="match status" value="1"/>
</dbReference>
<accession>A0ABP7HV59</accession>
<evidence type="ECO:0000313" key="8">
    <source>
        <dbReference type="Proteomes" id="UP001501009"/>
    </source>
</evidence>
<dbReference type="InterPro" id="IPR005894">
    <property type="entry name" value="DrrA"/>
</dbReference>
<dbReference type="InterPro" id="IPR017871">
    <property type="entry name" value="ABC_transporter-like_CS"/>
</dbReference>
<dbReference type="PANTHER" id="PTHR43582">
    <property type="entry name" value="LINEARMYCIN RESISTANCE ATP-BINDING PROTEIN LNRL"/>
    <property type="match status" value="1"/>
</dbReference>
<dbReference type="InterPro" id="IPR027417">
    <property type="entry name" value="P-loop_NTPase"/>
</dbReference>
<evidence type="ECO:0000313" key="7">
    <source>
        <dbReference type="EMBL" id="GAA3803857.1"/>
    </source>
</evidence>
<reference evidence="8" key="1">
    <citation type="journal article" date="2019" name="Int. J. Syst. Evol. Microbiol.">
        <title>The Global Catalogue of Microorganisms (GCM) 10K type strain sequencing project: providing services to taxonomists for standard genome sequencing and annotation.</title>
        <authorList>
            <consortium name="The Broad Institute Genomics Platform"/>
            <consortium name="The Broad Institute Genome Sequencing Center for Infectious Disease"/>
            <person name="Wu L."/>
            <person name="Ma J."/>
        </authorList>
    </citation>
    <scope>NUCLEOTIDE SEQUENCE [LARGE SCALE GENOMIC DNA]</scope>
    <source>
        <strain evidence="8">JCM 17138</strain>
    </source>
</reference>
<dbReference type="PROSITE" id="PS00211">
    <property type="entry name" value="ABC_TRANSPORTER_1"/>
    <property type="match status" value="1"/>
</dbReference>
<evidence type="ECO:0000256" key="5">
    <source>
        <dbReference type="ARBA" id="ARBA00049985"/>
    </source>
</evidence>
<dbReference type="PANTHER" id="PTHR43582:SF5">
    <property type="entry name" value="ABC TRANSPORTER"/>
    <property type="match status" value="1"/>
</dbReference>
<organism evidence="7 8">
    <name type="scientific">Streptomyces coacervatus</name>
    <dbReference type="NCBI Taxonomy" id="647381"/>
    <lineage>
        <taxon>Bacteria</taxon>
        <taxon>Bacillati</taxon>
        <taxon>Actinomycetota</taxon>
        <taxon>Actinomycetes</taxon>
        <taxon>Kitasatosporales</taxon>
        <taxon>Streptomycetaceae</taxon>
        <taxon>Streptomyces</taxon>
    </lineage>
</organism>
<dbReference type="Proteomes" id="UP001501009">
    <property type="component" value="Unassembled WGS sequence"/>
</dbReference>
<dbReference type="Pfam" id="PF13732">
    <property type="entry name" value="DrrA1-3_C"/>
    <property type="match status" value="1"/>
</dbReference>
<sequence length="330" mass="35249">MDLSARSRGPAIEVTGLVREFAKGRRALDGLDLHVGHGEIYGLLGPNGAGKSTTVNILTTLLPPTAGTVRVAGHDVVTEAGRVRRSIGVAMQDVSLDPLLSPREHMKLQAALYGLGRAERNRRSEELLAAVGLTDRAGDKVSTFSGGMKRRLDLALALLHRPAVLFLDEPTNGLDVPSREALWEQIRRLSSEEGVTVFLTSQYLEEIDVLAGRIGIVDRGRMIAEATPDDLKDQFGQPAIEIVPTAEQRQAAADLLAGFGPLGSAVRPGAVAVRVTSVARELPEIVRALDAADIVVEQLEVRAPTLNDVFLSLTGDGRQEAGDLLPEMAS</sequence>
<evidence type="ECO:0000256" key="4">
    <source>
        <dbReference type="ARBA" id="ARBA00022840"/>
    </source>
</evidence>
<evidence type="ECO:0000256" key="2">
    <source>
        <dbReference type="ARBA" id="ARBA00022448"/>
    </source>
</evidence>
<dbReference type="Gene3D" id="3.40.50.300">
    <property type="entry name" value="P-loop containing nucleotide triphosphate hydrolases"/>
    <property type="match status" value="1"/>
</dbReference>
<evidence type="ECO:0000256" key="3">
    <source>
        <dbReference type="ARBA" id="ARBA00022741"/>
    </source>
</evidence>
<dbReference type="PROSITE" id="PS50893">
    <property type="entry name" value="ABC_TRANSPORTER_2"/>
    <property type="match status" value="1"/>
</dbReference>
<keyword evidence="3" id="KW-0547">Nucleotide-binding</keyword>
<dbReference type="EMBL" id="BAABDE010000018">
    <property type="protein sequence ID" value="GAA3803857.1"/>
    <property type="molecule type" value="Genomic_DNA"/>
</dbReference>
<keyword evidence="4 7" id="KW-0067">ATP-binding</keyword>
<evidence type="ECO:0000256" key="1">
    <source>
        <dbReference type="ARBA" id="ARBA00004413"/>
    </source>
</evidence>
<comment type="caution">
    <text evidence="7">The sequence shown here is derived from an EMBL/GenBank/DDBJ whole genome shotgun (WGS) entry which is preliminary data.</text>
</comment>
<dbReference type="Pfam" id="PF00005">
    <property type="entry name" value="ABC_tran"/>
    <property type="match status" value="1"/>
</dbReference>
<dbReference type="InterPro" id="IPR025302">
    <property type="entry name" value="DrrA1/2-like_C"/>
</dbReference>
<dbReference type="InterPro" id="IPR003593">
    <property type="entry name" value="AAA+_ATPase"/>
</dbReference>
<keyword evidence="8" id="KW-1185">Reference proteome</keyword>
<dbReference type="GO" id="GO:0005524">
    <property type="term" value="F:ATP binding"/>
    <property type="evidence" value="ECO:0007669"/>
    <property type="project" value="UniProtKB-KW"/>
</dbReference>
<gene>
    <name evidence="7" type="ORF">GCM10022403_042270</name>
</gene>
<protein>
    <submittedName>
        <fullName evidence="7">Daunorubicin resistance protein DrrA family ABC transporter ATP-binding protein</fullName>
    </submittedName>
</protein>
<feature type="domain" description="ABC transporter" evidence="6">
    <location>
        <begin position="12"/>
        <end position="244"/>
    </location>
</feature>
<proteinExistence type="inferred from homology"/>
<evidence type="ECO:0000259" key="6">
    <source>
        <dbReference type="PROSITE" id="PS50893"/>
    </source>
</evidence>
<dbReference type="InterPro" id="IPR003439">
    <property type="entry name" value="ABC_transporter-like_ATP-bd"/>
</dbReference>
<comment type="subcellular location">
    <subcellularLocation>
        <location evidence="1">Cell membrane</location>
        <topology evidence="1">Peripheral membrane protein</topology>
        <orientation evidence="1">Cytoplasmic side</orientation>
    </subcellularLocation>
</comment>
<name>A0ABP7HV59_9ACTN</name>
<dbReference type="SMART" id="SM00382">
    <property type="entry name" value="AAA"/>
    <property type="match status" value="1"/>
</dbReference>
<dbReference type="SUPFAM" id="SSF52540">
    <property type="entry name" value="P-loop containing nucleoside triphosphate hydrolases"/>
    <property type="match status" value="1"/>
</dbReference>
<comment type="similarity">
    <text evidence="5">Belongs to the ABC transporter superfamily. Drug exporter-1 (DrugE1) (TC 3.A.1.105) family.</text>
</comment>
<keyword evidence="2" id="KW-0813">Transport</keyword>